<sequence>MPNECESKDSVPYAQVIDKCNLELAIATDPVPLAKVQYPAMVSRPNELVFLENGEFFPLGKITTIDPGREYADLYEPDKDFPDNKNRIIFKNLPNGAIFVSFTFYISHVVTTELPTQIYVDKYKSGGGSERVGPNLVFRGGSVGAFHTTAITRVVDNDTIIFINATGITTHLNRVNGGIQMPFIYEITINLE</sequence>
<accession>A0A3G5A3C3</accession>
<organism evidence="1">
    <name type="scientific">Harvfovirus sp</name>
    <dbReference type="NCBI Taxonomy" id="2487768"/>
    <lineage>
        <taxon>Viruses</taxon>
        <taxon>Varidnaviria</taxon>
        <taxon>Bamfordvirae</taxon>
        <taxon>Nucleocytoviricota</taxon>
        <taxon>Megaviricetes</taxon>
        <taxon>Imitervirales</taxon>
        <taxon>Mimiviridae</taxon>
        <taxon>Klosneuvirinae</taxon>
    </lineage>
</organism>
<dbReference type="EMBL" id="MK072298">
    <property type="protein sequence ID" value="AYV81725.1"/>
    <property type="molecule type" value="Genomic_DNA"/>
</dbReference>
<name>A0A3G5A3C3_9VIRU</name>
<reference evidence="1" key="1">
    <citation type="submission" date="2018-10" db="EMBL/GenBank/DDBJ databases">
        <title>Hidden diversity of soil giant viruses.</title>
        <authorList>
            <person name="Schulz F."/>
            <person name="Alteio L."/>
            <person name="Goudeau D."/>
            <person name="Ryan E.M."/>
            <person name="Malmstrom R.R."/>
            <person name="Blanchard J."/>
            <person name="Woyke T."/>
        </authorList>
    </citation>
    <scope>NUCLEOTIDE SEQUENCE</scope>
    <source>
        <strain evidence="1">HAV1</strain>
    </source>
</reference>
<evidence type="ECO:0000313" key="1">
    <source>
        <dbReference type="EMBL" id="AYV81725.1"/>
    </source>
</evidence>
<protein>
    <submittedName>
        <fullName evidence="1">Uncharacterized protein</fullName>
    </submittedName>
</protein>
<proteinExistence type="predicted"/>
<gene>
    <name evidence="1" type="ORF">Harvfovirus56_2</name>
</gene>